<dbReference type="EMBL" id="JAYMYQ010000006">
    <property type="protein sequence ID" value="KAK7323443.1"/>
    <property type="molecule type" value="Genomic_DNA"/>
</dbReference>
<comment type="caution">
    <text evidence="1">The sequence shown here is derived from an EMBL/GenBank/DDBJ whole genome shotgun (WGS) entry which is preliminary data.</text>
</comment>
<accession>A0AAN9KW91</accession>
<name>A0AAN9KW91_CANGL</name>
<dbReference type="AlphaFoldDB" id="A0AAN9KW91"/>
<evidence type="ECO:0000313" key="2">
    <source>
        <dbReference type="Proteomes" id="UP001367508"/>
    </source>
</evidence>
<keyword evidence="2" id="KW-1185">Reference proteome</keyword>
<protein>
    <submittedName>
        <fullName evidence="1">Uncharacterized protein</fullName>
    </submittedName>
</protein>
<proteinExistence type="predicted"/>
<sequence length="97" mass="10825">MLTTLTVQEVRLTRLCGLEVQQSTIPPLLVAKNVHCSVKPSSRGGLLIMNMASMYPLRRHSPTLYFEQASQHGESPTQHNEAKAMFHHLDAHTCITS</sequence>
<dbReference type="Proteomes" id="UP001367508">
    <property type="component" value="Unassembled WGS sequence"/>
</dbReference>
<evidence type="ECO:0000313" key="1">
    <source>
        <dbReference type="EMBL" id="KAK7323443.1"/>
    </source>
</evidence>
<organism evidence="1 2">
    <name type="scientific">Canavalia gladiata</name>
    <name type="common">Sword bean</name>
    <name type="synonym">Dolichos gladiatus</name>
    <dbReference type="NCBI Taxonomy" id="3824"/>
    <lineage>
        <taxon>Eukaryota</taxon>
        <taxon>Viridiplantae</taxon>
        <taxon>Streptophyta</taxon>
        <taxon>Embryophyta</taxon>
        <taxon>Tracheophyta</taxon>
        <taxon>Spermatophyta</taxon>
        <taxon>Magnoliopsida</taxon>
        <taxon>eudicotyledons</taxon>
        <taxon>Gunneridae</taxon>
        <taxon>Pentapetalae</taxon>
        <taxon>rosids</taxon>
        <taxon>fabids</taxon>
        <taxon>Fabales</taxon>
        <taxon>Fabaceae</taxon>
        <taxon>Papilionoideae</taxon>
        <taxon>50 kb inversion clade</taxon>
        <taxon>NPAAA clade</taxon>
        <taxon>indigoferoid/millettioid clade</taxon>
        <taxon>Phaseoleae</taxon>
        <taxon>Canavalia</taxon>
    </lineage>
</organism>
<reference evidence="1 2" key="1">
    <citation type="submission" date="2024-01" db="EMBL/GenBank/DDBJ databases">
        <title>The genomes of 5 underutilized Papilionoideae crops provide insights into root nodulation and disease resistanc.</title>
        <authorList>
            <person name="Jiang F."/>
        </authorList>
    </citation>
    <scope>NUCLEOTIDE SEQUENCE [LARGE SCALE GENOMIC DNA]</scope>
    <source>
        <strain evidence="1">LVBAO_FW01</strain>
        <tissue evidence="1">Leaves</tissue>
    </source>
</reference>
<gene>
    <name evidence="1" type="ORF">VNO77_26916</name>
</gene>
<dbReference type="AntiFam" id="ANF00039">
    <property type="entry name" value="Antisense to SRP RNA"/>
</dbReference>